<evidence type="ECO:0000256" key="3">
    <source>
        <dbReference type="ARBA" id="ARBA00038194"/>
    </source>
</evidence>
<dbReference type="InterPro" id="IPR036188">
    <property type="entry name" value="FAD/NAD-bd_sf"/>
</dbReference>
<feature type="domain" description="Amine oxidase" evidence="8">
    <location>
        <begin position="23"/>
        <end position="296"/>
    </location>
</feature>
<comment type="pathway">
    <text evidence="2">Carotenoid biosynthesis; staphyloxanthin biosynthesis; staphyloxanthin from farnesyl diphosphate: step 3/5.</text>
</comment>
<protein>
    <recommendedName>
        <fullName evidence="4">4,4'-diaponeurosporene oxygenase</fullName>
    </recommendedName>
    <alternativeName>
        <fullName evidence="5">4,4'-diaponeurosporene oxidase</fullName>
    </alternativeName>
    <alternativeName>
        <fullName evidence="6">Carotenoid oxidase</fullName>
    </alternativeName>
</protein>
<evidence type="ECO:0000256" key="6">
    <source>
        <dbReference type="ARBA" id="ARBA00042619"/>
    </source>
</evidence>
<evidence type="ECO:0000259" key="8">
    <source>
        <dbReference type="Pfam" id="PF01593"/>
    </source>
</evidence>
<evidence type="ECO:0000256" key="4">
    <source>
        <dbReference type="ARBA" id="ARBA00039159"/>
    </source>
</evidence>
<comment type="catalytic activity">
    <reaction evidence="7">
        <text>all-trans-4,4'-diaponeurosporene + 2 AH2 + 2 O2 = 4,4'-diaponeurosporenal + 2 A + 3 H2O</text>
        <dbReference type="Rhea" id="RHEA:56104"/>
        <dbReference type="ChEBI" id="CHEBI:13193"/>
        <dbReference type="ChEBI" id="CHEBI:15377"/>
        <dbReference type="ChEBI" id="CHEBI:15379"/>
        <dbReference type="ChEBI" id="CHEBI:17499"/>
        <dbReference type="ChEBI" id="CHEBI:62743"/>
        <dbReference type="ChEBI" id="CHEBI:79065"/>
    </reaction>
</comment>
<dbReference type="InterPro" id="IPR002937">
    <property type="entry name" value="Amino_oxidase"/>
</dbReference>
<dbReference type="SUPFAM" id="SSF51905">
    <property type="entry name" value="FAD/NAD(P)-binding domain"/>
    <property type="match status" value="1"/>
</dbReference>
<dbReference type="Pfam" id="PF01593">
    <property type="entry name" value="Amino_oxidase"/>
    <property type="match status" value="1"/>
</dbReference>
<evidence type="ECO:0000256" key="2">
    <source>
        <dbReference type="ARBA" id="ARBA00037901"/>
    </source>
</evidence>
<reference evidence="9 10" key="1">
    <citation type="submission" date="2019-03" db="EMBL/GenBank/DDBJ databases">
        <title>Genomics of glacier-inhabiting Cryobacterium strains.</title>
        <authorList>
            <person name="Liu Q."/>
            <person name="Xin Y.-H."/>
        </authorList>
    </citation>
    <scope>NUCLEOTIDE SEQUENCE [LARGE SCALE GENOMIC DNA]</scope>
    <source>
        <strain evidence="9 10">TMT2-16</strain>
    </source>
</reference>
<gene>
    <name evidence="9" type="ORF">E3T25_16265</name>
</gene>
<proteinExistence type="inferred from homology"/>
<evidence type="ECO:0000313" key="10">
    <source>
        <dbReference type="Proteomes" id="UP000297851"/>
    </source>
</evidence>
<keyword evidence="1" id="KW-0560">Oxidoreductase</keyword>
<dbReference type="PANTHER" id="PTHR43734">
    <property type="entry name" value="PHYTOENE DESATURASE"/>
    <property type="match status" value="1"/>
</dbReference>
<organism evidence="9 10">
    <name type="scientific">Cryobacterium sandaracinum</name>
    <dbReference type="NCBI Taxonomy" id="1259247"/>
    <lineage>
        <taxon>Bacteria</taxon>
        <taxon>Bacillati</taxon>
        <taxon>Actinomycetota</taxon>
        <taxon>Actinomycetes</taxon>
        <taxon>Micrococcales</taxon>
        <taxon>Microbacteriaceae</taxon>
        <taxon>Cryobacterium</taxon>
    </lineage>
</organism>
<evidence type="ECO:0000313" key="9">
    <source>
        <dbReference type="EMBL" id="TFC98813.1"/>
    </source>
</evidence>
<name>A0ABY2J1K5_9MICO</name>
<accession>A0ABY2J1K5</accession>
<sequence>MTRSRRKTNLTPQRIVVLGAGVGGLTAAALLARAGHSVTVLEGSDWIGGKSRRLEIDGQHVDTGPALVTFPLVWEELLARYDALGARRSVPAEAAAVAAVTLRRLPEVGRYFYRGADAVLPVPAGHPWHAAWTRFEKEHGGLGPQLTSMLTADPADPASLPAVRNVFRLYGTRLTTRSFLDGLSWMPEGLREVIAIHTLNAGVSPRRTLALYASMPAIMARDGVWVPEGGVNELPLALHRLALNAGAVVRISEPVTAVSKGLVTTATATHPADVIVSGLDRGVLDGLLGVPPVRPQKLSCSGVAIYAVLETSLPEGTATHSVVLPDDPAALHRSLDAGAVPEQTMAFLNYYRPHEVYANDRATVAVLLTAPADGRRYDLDSPWVAREVARVSAAVGLDRPISELFRDHVVLDPRYFAGWGSTGGALYGATNPLWQSGPFHRPGYTSRARPWLWRVGASVHPGGGIPAVLGGAMTATHKLIGRLDAR</sequence>
<comment type="similarity">
    <text evidence="3">Belongs to the carotenoid/retinoid oxidoreductase family. CrtP subfamily.</text>
</comment>
<evidence type="ECO:0000256" key="5">
    <source>
        <dbReference type="ARBA" id="ARBA00041900"/>
    </source>
</evidence>
<dbReference type="RefSeq" id="WP_134375419.1">
    <property type="nucleotide sequence ID" value="NZ_SOGO01000044.1"/>
</dbReference>
<comment type="caution">
    <text evidence="9">The sequence shown here is derived from an EMBL/GenBank/DDBJ whole genome shotgun (WGS) entry which is preliminary data.</text>
</comment>
<dbReference type="Proteomes" id="UP000297851">
    <property type="component" value="Unassembled WGS sequence"/>
</dbReference>
<dbReference type="Gene3D" id="3.50.50.60">
    <property type="entry name" value="FAD/NAD(P)-binding domain"/>
    <property type="match status" value="1"/>
</dbReference>
<evidence type="ECO:0000256" key="7">
    <source>
        <dbReference type="ARBA" id="ARBA00048532"/>
    </source>
</evidence>
<evidence type="ECO:0000256" key="1">
    <source>
        <dbReference type="ARBA" id="ARBA00023002"/>
    </source>
</evidence>
<dbReference type="EMBL" id="SOGO01000044">
    <property type="protein sequence ID" value="TFC98813.1"/>
    <property type="molecule type" value="Genomic_DNA"/>
</dbReference>
<keyword evidence="10" id="KW-1185">Reference proteome</keyword>
<dbReference type="PANTHER" id="PTHR43734:SF7">
    <property type="entry name" value="4,4'-DIAPONEUROSPORENE OXYGENASE"/>
    <property type="match status" value="1"/>
</dbReference>